<feature type="repeat" description="ANK" evidence="12">
    <location>
        <begin position="15"/>
        <end position="48"/>
    </location>
</feature>
<keyword evidence="7" id="KW-0528">Neurotoxin</keyword>
<evidence type="ECO:0000256" key="12">
    <source>
        <dbReference type="PROSITE-ProRule" id="PRU00023"/>
    </source>
</evidence>
<keyword evidence="6" id="KW-0800">Toxin</keyword>
<proteinExistence type="predicted"/>
<organism evidence="13 15">
    <name type="scientific">Trichonephila clavata</name>
    <name type="common">Joro spider</name>
    <name type="synonym">Nephila clavata</name>
    <dbReference type="NCBI Taxonomy" id="2740835"/>
    <lineage>
        <taxon>Eukaryota</taxon>
        <taxon>Metazoa</taxon>
        <taxon>Ecdysozoa</taxon>
        <taxon>Arthropoda</taxon>
        <taxon>Chelicerata</taxon>
        <taxon>Arachnida</taxon>
        <taxon>Araneae</taxon>
        <taxon>Araneomorphae</taxon>
        <taxon>Entelegynae</taxon>
        <taxon>Araneoidea</taxon>
        <taxon>Nephilidae</taxon>
        <taxon>Trichonephila</taxon>
    </lineage>
</organism>
<sequence length="163" mass="17759">MITDEAKRVRDNTKGTRTVIHTAASHGDLEVVRFFVEKAGYDINLRDEDGCTLLFYAAGGGCLEVVRYLIKKGADINATAKTGATALHIAARVGHLEVIKCLVEEGGADKNTVDNNGYGVLDYNRGYDLLTAKATLFDKPNDAGSRVIDYNELNNEPNDKSIH</sequence>
<dbReference type="PANTHER" id="PTHR24141:SF1">
    <property type="entry name" value="2-5A-DEPENDENT RIBONUCLEASE"/>
    <property type="match status" value="1"/>
</dbReference>
<dbReference type="GO" id="GO:0090729">
    <property type="term" value="F:toxin activity"/>
    <property type="evidence" value="ECO:0007669"/>
    <property type="project" value="UniProtKB-KW"/>
</dbReference>
<keyword evidence="15" id="KW-1185">Reference proteome</keyword>
<dbReference type="InterPro" id="IPR002110">
    <property type="entry name" value="Ankyrin_rpt"/>
</dbReference>
<keyword evidence="11" id="KW-0472">Membrane</keyword>
<feature type="repeat" description="ANK" evidence="12">
    <location>
        <begin position="49"/>
        <end position="81"/>
    </location>
</feature>
<dbReference type="EMBL" id="BMAO01010015">
    <property type="protein sequence ID" value="GFQ64119.1"/>
    <property type="molecule type" value="Genomic_DNA"/>
</dbReference>
<dbReference type="Pfam" id="PF00023">
    <property type="entry name" value="Ank"/>
    <property type="match status" value="1"/>
</dbReference>
<dbReference type="PROSITE" id="PS50297">
    <property type="entry name" value="ANK_REP_REGION"/>
    <property type="match status" value="2"/>
</dbReference>
<evidence type="ECO:0000256" key="1">
    <source>
        <dbReference type="ARBA" id="ARBA00004175"/>
    </source>
</evidence>
<comment type="caution">
    <text evidence="13">The sequence shown here is derived from an EMBL/GenBank/DDBJ whole genome shotgun (WGS) entry which is preliminary data.</text>
</comment>
<dbReference type="GO" id="GO:0006887">
    <property type="term" value="P:exocytosis"/>
    <property type="evidence" value="ECO:0007669"/>
    <property type="project" value="UniProtKB-KW"/>
</dbReference>
<keyword evidence="5" id="KW-1052">Target cell membrane</keyword>
<evidence type="ECO:0000256" key="6">
    <source>
        <dbReference type="ARBA" id="ARBA00022656"/>
    </source>
</evidence>
<reference evidence="13" key="1">
    <citation type="submission" date="2020-07" db="EMBL/GenBank/DDBJ databases">
        <title>Multicomponent nature underlies the extraordinary mechanical properties of spider dragline silk.</title>
        <authorList>
            <person name="Kono N."/>
            <person name="Nakamura H."/>
            <person name="Mori M."/>
            <person name="Yoshida Y."/>
            <person name="Ohtoshi R."/>
            <person name="Malay A.D."/>
            <person name="Moran D.A.P."/>
            <person name="Tomita M."/>
            <person name="Numata K."/>
            <person name="Arakawa K."/>
        </authorList>
    </citation>
    <scope>NUCLEOTIDE SEQUENCE</scope>
</reference>
<dbReference type="GO" id="GO:0006396">
    <property type="term" value="P:RNA processing"/>
    <property type="evidence" value="ECO:0007669"/>
    <property type="project" value="TreeGrafter"/>
</dbReference>
<evidence type="ECO:0000313" key="13">
    <source>
        <dbReference type="EMBL" id="GFQ64119.1"/>
    </source>
</evidence>
<keyword evidence="9" id="KW-0638">Presynaptic neurotoxin</keyword>
<evidence type="ECO:0000256" key="10">
    <source>
        <dbReference type="ARBA" id="ARBA00023043"/>
    </source>
</evidence>
<gene>
    <name evidence="14" type="ORF">TNCT_117131</name>
    <name evidence="13" type="ORF">TNCT_334831</name>
</gene>
<keyword evidence="3" id="KW-0268">Exocytosis</keyword>
<evidence type="ECO:0000313" key="15">
    <source>
        <dbReference type="Proteomes" id="UP000887116"/>
    </source>
</evidence>
<dbReference type="GO" id="GO:0044218">
    <property type="term" value="C:other organism cell membrane"/>
    <property type="evidence" value="ECO:0007669"/>
    <property type="project" value="UniProtKB-KW"/>
</dbReference>
<evidence type="ECO:0000256" key="7">
    <source>
        <dbReference type="ARBA" id="ARBA00022699"/>
    </source>
</evidence>
<keyword evidence="8" id="KW-0677">Repeat</keyword>
<dbReference type="EMBL" id="BMAO01035716">
    <property type="protein sequence ID" value="GFR05507.1"/>
    <property type="molecule type" value="Genomic_DNA"/>
</dbReference>
<evidence type="ECO:0000256" key="4">
    <source>
        <dbReference type="ARBA" id="ARBA00022525"/>
    </source>
</evidence>
<dbReference type="SUPFAM" id="SSF48403">
    <property type="entry name" value="Ankyrin repeat"/>
    <property type="match status" value="1"/>
</dbReference>
<name>A0A8X6GCG5_TRICU</name>
<evidence type="ECO:0000256" key="2">
    <source>
        <dbReference type="ARBA" id="ARBA00004613"/>
    </source>
</evidence>
<evidence type="ECO:0000256" key="3">
    <source>
        <dbReference type="ARBA" id="ARBA00022483"/>
    </source>
</evidence>
<comment type="subcellular location">
    <subcellularLocation>
        <location evidence="2">Secreted</location>
    </subcellularLocation>
    <subcellularLocation>
        <location evidence="1">Target cell membrane</location>
    </subcellularLocation>
</comment>
<dbReference type="GO" id="GO:0005576">
    <property type="term" value="C:extracellular region"/>
    <property type="evidence" value="ECO:0007669"/>
    <property type="project" value="UniProtKB-SubCell"/>
</dbReference>
<dbReference type="Gene3D" id="1.25.40.20">
    <property type="entry name" value="Ankyrin repeat-containing domain"/>
    <property type="match status" value="1"/>
</dbReference>
<dbReference type="PRINTS" id="PR01415">
    <property type="entry name" value="ANKYRIN"/>
</dbReference>
<dbReference type="PANTHER" id="PTHR24141">
    <property type="entry name" value="2-5A-DEPENDENT RIBONUCLEASE"/>
    <property type="match status" value="1"/>
</dbReference>
<evidence type="ECO:0000256" key="9">
    <source>
        <dbReference type="ARBA" id="ARBA00023028"/>
    </source>
</evidence>
<protein>
    <recommendedName>
        <fullName evidence="16">Ankyrin repeat protein</fullName>
    </recommendedName>
</protein>
<dbReference type="PROSITE" id="PS50088">
    <property type="entry name" value="ANK_REPEAT"/>
    <property type="match status" value="3"/>
</dbReference>
<feature type="repeat" description="ANK" evidence="12">
    <location>
        <begin position="82"/>
        <end position="115"/>
    </location>
</feature>
<evidence type="ECO:0008006" key="16">
    <source>
        <dbReference type="Google" id="ProtNLM"/>
    </source>
</evidence>
<keyword evidence="4" id="KW-0964">Secreted</keyword>
<dbReference type="GO" id="GO:0004540">
    <property type="term" value="F:RNA nuclease activity"/>
    <property type="evidence" value="ECO:0007669"/>
    <property type="project" value="TreeGrafter"/>
</dbReference>
<dbReference type="SMART" id="SM00248">
    <property type="entry name" value="ANK"/>
    <property type="match status" value="3"/>
</dbReference>
<dbReference type="Proteomes" id="UP000887116">
    <property type="component" value="Unassembled WGS sequence"/>
</dbReference>
<keyword evidence="11" id="KW-1053">Target membrane</keyword>
<dbReference type="OrthoDB" id="5314041at2759"/>
<evidence type="ECO:0000256" key="8">
    <source>
        <dbReference type="ARBA" id="ARBA00022737"/>
    </source>
</evidence>
<evidence type="ECO:0000256" key="11">
    <source>
        <dbReference type="ARBA" id="ARBA00023298"/>
    </source>
</evidence>
<dbReference type="AlphaFoldDB" id="A0A8X6GCG5"/>
<evidence type="ECO:0000313" key="14">
    <source>
        <dbReference type="EMBL" id="GFR05507.1"/>
    </source>
</evidence>
<dbReference type="Pfam" id="PF12796">
    <property type="entry name" value="Ank_2"/>
    <property type="match status" value="1"/>
</dbReference>
<accession>A0A8X6GCG5</accession>
<dbReference type="GO" id="GO:0044231">
    <property type="term" value="C:host cell presynaptic membrane"/>
    <property type="evidence" value="ECO:0007669"/>
    <property type="project" value="UniProtKB-KW"/>
</dbReference>
<keyword evidence="10 12" id="KW-0040">ANK repeat</keyword>
<dbReference type="GO" id="GO:0003723">
    <property type="term" value="F:RNA binding"/>
    <property type="evidence" value="ECO:0007669"/>
    <property type="project" value="TreeGrafter"/>
</dbReference>
<dbReference type="InterPro" id="IPR036770">
    <property type="entry name" value="Ankyrin_rpt-contain_sf"/>
</dbReference>
<evidence type="ECO:0000256" key="5">
    <source>
        <dbReference type="ARBA" id="ARBA00022537"/>
    </source>
</evidence>